<dbReference type="RefSeq" id="WP_307107191.1">
    <property type="nucleotide sequence ID" value="NZ_JAUTAS010000001.1"/>
</dbReference>
<sequence length="223" mass="25155">MIGYEVLRERFQLDGYVHFDLRAFVPSIADVVERVASIGEDRWSFIVKNRDGEHDLCSSDKVEASRQHAIADRDRELGRFAFSFRWMPDSRENADVEALQAMKQLMASRPVLELLGKVTGRVPLTVSQFYLSWFEHGHFLGTHCDPGQSFGVALSLTKEWDPNHGGLTVVLPDGEKEPAACLVPALFTLLVFDTSARRIPHFVSAVTAPARRRRITAVARYRA</sequence>
<name>A0AAP5AKB3_9GAMM</name>
<gene>
    <name evidence="1" type="ORF">QE424_002324</name>
</gene>
<comment type="caution">
    <text evidence="1">The sequence shown here is derived from an EMBL/GenBank/DDBJ whole genome shotgun (WGS) entry which is preliminary data.</text>
</comment>
<dbReference type="EMBL" id="JAUTAS010000001">
    <property type="protein sequence ID" value="MDQ1109165.1"/>
    <property type="molecule type" value="Genomic_DNA"/>
</dbReference>
<protein>
    <submittedName>
        <fullName evidence="1">Uncharacterized protein</fullName>
    </submittedName>
</protein>
<proteinExistence type="predicted"/>
<reference evidence="1" key="1">
    <citation type="submission" date="2023-07" db="EMBL/GenBank/DDBJ databases">
        <title>Functional and genomic diversity of the sorghum phyllosphere microbiome.</title>
        <authorList>
            <person name="Shade A."/>
        </authorList>
    </citation>
    <scope>NUCLEOTIDE SEQUENCE</scope>
    <source>
        <strain evidence="1">SORGH_AS_0457</strain>
    </source>
</reference>
<organism evidence="1 2">
    <name type="scientific">Stenotrophomonas rhizophila</name>
    <dbReference type="NCBI Taxonomy" id="216778"/>
    <lineage>
        <taxon>Bacteria</taxon>
        <taxon>Pseudomonadati</taxon>
        <taxon>Pseudomonadota</taxon>
        <taxon>Gammaproteobacteria</taxon>
        <taxon>Lysobacterales</taxon>
        <taxon>Lysobacteraceae</taxon>
        <taxon>Stenotrophomonas</taxon>
    </lineage>
</organism>
<evidence type="ECO:0000313" key="1">
    <source>
        <dbReference type="EMBL" id="MDQ1109165.1"/>
    </source>
</evidence>
<accession>A0AAP5AKB3</accession>
<dbReference type="Proteomes" id="UP001226084">
    <property type="component" value="Unassembled WGS sequence"/>
</dbReference>
<evidence type="ECO:0000313" key="2">
    <source>
        <dbReference type="Proteomes" id="UP001226084"/>
    </source>
</evidence>
<dbReference type="Gene3D" id="2.60.120.620">
    <property type="entry name" value="q2cbj1_9rhob like domain"/>
    <property type="match status" value="1"/>
</dbReference>
<dbReference type="AlphaFoldDB" id="A0AAP5AKB3"/>